<protein>
    <submittedName>
        <fullName evidence="1">Uncharacterized protein</fullName>
    </submittedName>
</protein>
<organism evidence="1 2">
    <name type="scientific">Brassica cretica</name>
    <name type="common">Mustard</name>
    <dbReference type="NCBI Taxonomy" id="69181"/>
    <lineage>
        <taxon>Eukaryota</taxon>
        <taxon>Viridiplantae</taxon>
        <taxon>Streptophyta</taxon>
        <taxon>Embryophyta</taxon>
        <taxon>Tracheophyta</taxon>
        <taxon>Spermatophyta</taxon>
        <taxon>Magnoliopsida</taxon>
        <taxon>eudicotyledons</taxon>
        <taxon>Gunneridae</taxon>
        <taxon>Pentapetalae</taxon>
        <taxon>rosids</taxon>
        <taxon>malvids</taxon>
        <taxon>Brassicales</taxon>
        <taxon>Brassicaceae</taxon>
        <taxon>Brassiceae</taxon>
        <taxon>Brassica</taxon>
    </lineage>
</organism>
<proteinExistence type="predicted"/>
<evidence type="ECO:0000313" key="2">
    <source>
        <dbReference type="Proteomes" id="UP000266723"/>
    </source>
</evidence>
<reference evidence="1 2" key="1">
    <citation type="journal article" date="2020" name="BMC Genomics">
        <title>Intraspecific diversification of the crop wild relative Brassica cretica Lam. using demographic model selection.</title>
        <authorList>
            <person name="Kioukis A."/>
            <person name="Michalopoulou V.A."/>
            <person name="Briers L."/>
            <person name="Pirintsos S."/>
            <person name="Studholme D.J."/>
            <person name="Pavlidis P."/>
            <person name="Sarris P.F."/>
        </authorList>
    </citation>
    <scope>NUCLEOTIDE SEQUENCE [LARGE SCALE GENOMIC DNA]</scope>
    <source>
        <strain evidence="2">cv. PFS-1207/04</strain>
    </source>
</reference>
<dbReference type="Proteomes" id="UP000266723">
    <property type="component" value="Unassembled WGS sequence"/>
</dbReference>
<evidence type="ECO:0000313" key="1">
    <source>
        <dbReference type="EMBL" id="KAF3552404.1"/>
    </source>
</evidence>
<comment type="caution">
    <text evidence="1">The sequence shown here is derived from an EMBL/GenBank/DDBJ whole genome shotgun (WGS) entry which is preliminary data.</text>
</comment>
<sequence>MLISSCNLYPFVDESPFLEREYHEIYREIYGGPIYDVYEDDEIYKGDLIYDVYEENGFDNLVRAKIGRNLVYAEDFKHNQARAIFVQKQFYEEFGSCKICADLTCEDFAQHPTWKNRCNLYPFVDESPFLEREYHEIYREIYGGPIYDVYEDDEIYKGDLIYDVYEENGFDNLVRAKIGRNLVYAEDFKHNQARAIFVQKQFYEEFGSCKICADLTCEDFAQHPTWKNRPLLAPRCRPTCFSRLAVDRHASRASLSINDM</sequence>
<gene>
    <name evidence="1" type="ORF">DY000_02003139</name>
</gene>
<keyword evidence="2" id="KW-1185">Reference proteome</keyword>
<name>A0ABQ7CL74_BRACR</name>
<accession>A0ABQ7CL74</accession>
<dbReference type="EMBL" id="QGKV02000832">
    <property type="protein sequence ID" value="KAF3552404.1"/>
    <property type="molecule type" value="Genomic_DNA"/>
</dbReference>